<protein>
    <submittedName>
        <fullName evidence="2">GAP family protein</fullName>
    </submittedName>
</protein>
<feature type="transmembrane region" description="Helical" evidence="1">
    <location>
        <begin position="212"/>
        <end position="234"/>
    </location>
</feature>
<reference evidence="2" key="1">
    <citation type="submission" date="2021-10" db="EMBL/GenBank/DDBJ databases">
        <title>Novel species in genus Arthrobacter.</title>
        <authorList>
            <person name="Liu Y."/>
        </authorList>
    </citation>
    <scope>NUCLEOTIDE SEQUENCE</scope>
    <source>
        <strain evidence="2">Zg-Y453</strain>
    </source>
</reference>
<proteinExistence type="predicted"/>
<dbReference type="EMBL" id="JAJFZV010000004">
    <property type="protein sequence ID" value="MCC3297354.1"/>
    <property type="molecule type" value="Genomic_DNA"/>
</dbReference>
<feature type="transmembrane region" description="Helical" evidence="1">
    <location>
        <begin position="172"/>
        <end position="192"/>
    </location>
</feature>
<comment type="caution">
    <text evidence="2">The sequence shown here is derived from an EMBL/GenBank/DDBJ whole genome shotgun (WGS) entry which is preliminary data.</text>
</comment>
<feature type="transmembrane region" description="Helical" evidence="1">
    <location>
        <begin position="6"/>
        <end position="31"/>
    </location>
</feature>
<sequence>MTPETLLQLGILALIDSTSIGTLVIPVWLLLRRDAGKTTGKVAAYLAAVGVFYFLAGIVLLSGAGGLGRILGGGAGALLETPAVQTVMVAAGAGMLLWSFKDTGSKGNSPAAPVAASGNGRADIPGSVPGSVPDAGTTQPDSARVSAAARRSQAAENRWQSRIGKALDSRGGLLGLALLAGVLELPTMLPYLAAVGLVTASGTGWSASAGILLAYCAVMLLPALLLLLSRWLLGRHLDGPLERLRAWLTKASGEAALWIVGIVGFLLLRAGLAGLFPGASWNPFGG</sequence>
<feature type="transmembrane region" description="Helical" evidence="1">
    <location>
        <begin position="43"/>
        <end position="63"/>
    </location>
</feature>
<dbReference type="AlphaFoldDB" id="A0A9X1MC95"/>
<keyword evidence="1" id="KW-0472">Membrane</keyword>
<organism evidence="2 3">
    <name type="scientific">Arthrobacter caoxuetaonis</name>
    <dbReference type="NCBI Taxonomy" id="2886935"/>
    <lineage>
        <taxon>Bacteria</taxon>
        <taxon>Bacillati</taxon>
        <taxon>Actinomycetota</taxon>
        <taxon>Actinomycetes</taxon>
        <taxon>Micrococcales</taxon>
        <taxon>Micrococcaceae</taxon>
        <taxon>Arthrobacter</taxon>
    </lineage>
</organism>
<evidence type="ECO:0000313" key="2">
    <source>
        <dbReference type="EMBL" id="MCC3297354.1"/>
    </source>
</evidence>
<feature type="transmembrane region" description="Helical" evidence="1">
    <location>
        <begin position="83"/>
        <end position="100"/>
    </location>
</feature>
<dbReference type="Proteomes" id="UP001139158">
    <property type="component" value="Unassembled WGS sequence"/>
</dbReference>
<evidence type="ECO:0000256" key="1">
    <source>
        <dbReference type="SAM" id="Phobius"/>
    </source>
</evidence>
<dbReference type="InterPro" id="IPR021315">
    <property type="entry name" value="Gap/Sap"/>
</dbReference>
<evidence type="ECO:0000313" key="3">
    <source>
        <dbReference type="Proteomes" id="UP001139158"/>
    </source>
</evidence>
<dbReference type="Pfam" id="PF11139">
    <property type="entry name" value="SfLAP"/>
    <property type="match status" value="1"/>
</dbReference>
<gene>
    <name evidence="2" type="ORF">LJ757_05990</name>
</gene>
<keyword evidence="1" id="KW-0812">Transmembrane</keyword>
<name>A0A9X1MC95_9MICC</name>
<feature type="transmembrane region" description="Helical" evidence="1">
    <location>
        <begin position="255"/>
        <end position="276"/>
    </location>
</feature>
<accession>A0A9X1MC95</accession>
<keyword evidence="1" id="KW-1133">Transmembrane helix</keyword>
<keyword evidence="3" id="KW-1185">Reference proteome</keyword>
<dbReference type="RefSeq" id="WP_227895209.1">
    <property type="nucleotide sequence ID" value="NZ_CP099466.1"/>
</dbReference>